<keyword evidence="3 4" id="KW-0694">RNA-binding</keyword>
<dbReference type="AlphaFoldDB" id="A0A517N0U0"/>
<dbReference type="GO" id="GO:1902208">
    <property type="term" value="P:regulation of bacterial-type flagellum assembly"/>
    <property type="evidence" value="ECO:0007669"/>
    <property type="project" value="UniProtKB-UniRule"/>
</dbReference>
<sequence>MLVLSRKCSERIVIDFNGETIIVHVLKMQGKQVRLGIEAPVHIAVHRQEISDKLAAERVA</sequence>
<name>A0A517N0U0_9BACT</name>
<evidence type="ECO:0000256" key="4">
    <source>
        <dbReference type="HAMAP-Rule" id="MF_00167"/>
    </source>
</evidence>
<dbReference type="Pfam" id="PF02599">
    <property type="entry name" value="CsrA"/>
    <property type="match status" value="1"/>
</dbReference>
<organism evidence="5 6">
    <name type="scientific">Adhaeretor mobilis</name>
    <dbReference type="NCBI Taxonomy" id="1930276"/>
    <lineage>
        <taxon>Bacteria</taxon>
        <taxon>Pseudomonadati</taxon>
        <taxon>Planctomycetota</taxon>
        <taxon>Planctomycetia</taxon>
        <taxon>Pirellulales</taxon>
        <taxon>Lacipirellulaceae</taxon>
        <taxon>Adhaeretor</taxon>
    </lineage>
</organism>
<keyword evidence="6" id="KW-1185">Reference proteome</keyword>
<dbReference type="HAMAP" id="MF_00167">
    <property type="entry name" value="CsrA"/>
    <property type="match status" value="1"/>
</dbReference>
<comment type="similarity">
    <text evidence="4">Belongs to the CsrA/RsmA family.</text>
</comment>
<dbReference type="PANTHER" id="PTHR34984:SF1">
    <property type="entry name" value="CARBON STORAGE REGULATOR"/>
    <property type="match status" value="1"/>
</dbReference>
<dbReference type="Proteomes" id="UP000319852">
    <property type="component" value="Chromosome"/>
</dbReference>
<dbReference type="Gene3D" id="2.60.40.4380">
    <property type="entry name" value="Translational regulator CsrA"/>
    <property type="match status" value="1"/>
</dbReference>
<keyword evidence="1 4" id="KW-0963">Cytoplasm</keyword>
<dbReference type="GO" id="GO:0006402">
    <property type="term" value="P:mRNA catabolic process"/>
    <property type="evidence" value="ECO:0007669"/>
    <property type="project" value="InterPro"/>
</dbReference>
<evidence type="ECO:0000313" key="6">
    <source>
        <dbReference type="Proteomes" id="UP000319852"/>
    </source>
</evidence>
<protein>
    <recommendedName>
        <fullName evidence="4">Translational regulator CsrA</fullName>
    </recommendedName>
</protein>
<dbReference type="InterPro" id="IPR036107">
    <property type="entry name" value="CsrA_sf"/>
</dbReference>
<gene>
    <name evidence="4" type="primary">csrA</name>
    <name evidence="5" type="ORF">HG15A2_40860</name>
</gene>
<dbReference type="GO" id="GO:0005829">
    <property type="term" value="C:cytosol"/>
    <property type="evidence" value="ECO:0007669"/>
    <property type="project" value="TreeGrafter"/>
</dbReference>
<comment type="subunit">
    <text evidence="4">Homodimer; the beta-strands of each monomer intercalate to form a hydrophobic core, while the alpha-helices form wings that extend away from the core.</text>
</comment>
<dbReference type="SUPFAM" id="SSF117130">
    <property type="entry name" value="CsrA-like"/>
    <property type="match status" value="1"/>
</dbReference>
<evidence type="ECO:0000313" key="5">
    <source>
        <dbReference type="EMBL" id="QDT00746.1"/>
    </source>
</evidence>
<dbReference type="InterPro" id="IPR003751">
    <property type="entry name" value="CsrA"/>
</dbReference>
<dbReference type="GO" id="GO:0048027">
    <property type="term" value="F:mRNA 5'-UTR binding"/>
    <property type="evidence" value="ECO:0007669"/>
    <property type="project" value="UniProtKB-UniRule"/>
</dbReference>
<keyword evidence="4" id="KW-1005">Bacterial flagellum biogenesis</keyword>
<dbReference type="GO" id="GO:0006109">
    <property type="term" value="P:regulation of carbohydrate metabolic process"/>
    <property type="evidence" value="ECO:0007669"/>
    <property type="project" value="InterPro"/>
</dbReference>
<comment type="subcellular location">
    <subcellularLocation>
        <location evidence="4">Cytoplasm</location>
    </subcellularLocation>
</comment>
<dbReference type="GO" id="GO:0045947">
    <property type="term" value="P:negative regulation of translational initiation"/>
    <property type="evidence" value="ECO:0007669"/>
    <property type="project" value="UniProtKB-UniRule"/>
</dbReference>
<keyword evidence="4" id="KW-0678">Repressor</keyword>
<evidence type="ECO:0000256" key="2">
    <source>
        <dbReference type="ARBA" id="ARBA00022845"/>
    </source>
</evidence>
<dbReference type="EMBL" id="CP036263">
    <property type="protein sequence ID" value="QDT00746.1"/>
    <property type="molecule type" value="Genomic_DNA"/>
</dbReference>
<comment type="function">
    <text evidence="4">A translational regulator that binds mRNA to regulate translation initiation and/or mRNA stability. Usually binds in the 5'-UTR at or near the Shine-Dalgarno sequence preventing ribosome-binding, thus repressing translation. Its main target seems to be the major flagellin gene, while its function is anatagonized by FliW.</text>
</comment>
<proteinExistence type="inferred from homology"/>
<dbReference type="RefSeq" id="WP_145062446.1">
    <property type="nucleotide sequence ID" value="NZ_CP036263.1"/>
</dbReference>
<evidence type="ECO:0000256" key="1">
    <source>
        <dbReference type="ARBA" id="ARBA00022490"/>
    </source>
</evidence>
<dbReference type="GO" id="GO:0044781">
    <property type="term" value="P:bacterial-type flagellum organization"/>
    <property type="evidence" value="ECO:0007669"/>
    <property type="project" value="UniProtKB-KW"/>
</dbReference>
<dbReference type="OrthoDB" id="289081at2"/>
<dbReference type="KEGG" id="amob:HG15A2_40860"/>
<keyword evidence="2 4" id="KW-0810">Translation regulation</keyword>
<accession>A0A517N0U0</accession>
<evidence type="ECO:0000256" key="3">
    <source>
        <dbReference type="ARBA" id="ARBA00022884"/>
    </source>
</evidence>
<reference evidence="5 6" key="1">
    <citation type="submission" date="2019-02" db="EMBL/GenBank/DDBJ databases">
        <title>Deep-cultivation of Planctomycetes and their phenomic and genomic characterization uncovers novel biology.</title>
        <authorList>
            <person name="Wiegand S."/>
            <person name="Jogler M."/>
            <person name="Boedeker C."/>
            <person name="Pinto D."/>
            <person name="Vollmers J."/>
            <person name="Rivas-Marin E."/>
            <person name="Kohn T."/>
            <person name="Peeters S.H."/>
            <person name="Heuer A."/>
            <person name="Rast P."/>
            <person name="Oberbeckmann S."/>
            <person name="Bunk B."/>
            <person name="Jeske O."/>
            <person name="Meyerdierks A."/>
            <person name="Storesund J.E."/>
            <person name="Kallscheuer N."/>
            <person name="Luecker S."/>
            <person name="Lage O.M."/>
            <person name="Pohl T."/>
            <person name="Merkel B.J."/>
            <person name="Hornburger P."/>
            <person name="Mueller R.-W."/>
            <person name="Bruemmer F."/>
            <person name="Labrenz M."/>
            <person name="Spormann A.M."/>
            <person name="Op den Camp H."/>
            <person name="Overmann J."/>
            <person name="Amann R."/>
            <person name="Jetten M.S.M."/>
            <person name="Mascher T."/>
            <person name="Medema M.H."/>
            <person name="Devos D.P."/>
            <person name="Kaster A.-K."/>
            <person name="Ovreas L."/>
            <person name="Rohde M."/>
            <person name="Galperin M.Y."/>
            <person name="Jogler C."/>
        </authorList>
    </citation>
    <scope>NUCLEOTIDE SEQUENCE [LARGE SCALE GENOMIC DNA]</scope>
    <source>
        <strain evidence="5 6">HG15A2</strain>
    </source>
</reference>
<dbReference type="PANTHER" id="PTHR34984">
    <property type="entry name" value="CARBON STORAGE REGULATOR"/>
    <property type="match status" value="1"/>
</dbReference>